<evidence type="ECO:0000256" key="5">
    <source>
        <dbReference type="ARBA" id="ARBA00022833"/>
    </source>
</evidence>
<dbReference type="GO" id="GO:0043565">
    <property type="term" value="F:sequence-specific DNA binding"/>
    <property type="evidence" value="ECO:0007669"/>
    <property type="project" value="TreeGrafter"/>
</dbReference>
<evidence type="ECO:0000313" key="11">
    <source>
        <dbReference type="Proteomes" id="UP000095149"/>
    </source>
</evidence>
<dbReference type="GO" id="GO:0008270">
    <property type="term" value="F:zinc ion binding"/>
    <property type="evidence" value="ECO:0007669"/>
    <property type="project" value="UniProtKB-KW"/>
</dbReference>
<feature type="compositionally biased region" description="Low complexity" evidence="8">
    <location>
        <begin position="614"/>
        <end position="624"/>
    </location>
</feature>
<feature type="domain" description="C2H2-type" evidence="9">
    <location>
        <begin position="378"/>
        <end position="396"/>
    </location>
</feature>
<feature type="region of interest" description="Disordered" evidence="8">
    <location>
        <begin position="212"/>
        <end position="236"/>
    </location>
</feature>
<feature type="region of interest" description="Disordered" evidence="8">
    <location>
        <begin position="614"/>
        <end position="649"/>
    </location>
</feature>
<dbReference type="PROSITE" id="PS50157">
    <property type="entry name" value="ZINC_FINGER_C2H2_2"/>
    <property type="match status" value="2"/>
</dbReference>
<feature type="domain" description="C2H2-type" evidence="9">
    <location>
        <begin position="350"/>
        <end position="377"/>
    </location>
</feature>
<dbReference type="InterPro" id="IPR036236">
    <property type="entry name" value="Znf_C2H2_sf"/>
</dbReference>
<feature type="region of interest" description="Disordered" evidence="8">
    <location>
        <begin position="413"/>
        <end position="463"/>
    </location>
</feature>
<sequence>MCDAQNVQQAVAYEIRDDVGDERDEICIHPSVLLHQRNKEADDGLLRVIGDSLGPRGKGVVAEGTGNVVERCDGRRRAAILFSFTGPRACLCATGLRLLFGTPTALPISPSPPTTFTLYPQPPYAQQYQPTYQPLPPISPPLAAASPFAFVPPALSGTPVSVASSRPPLVAHHSEPVPVANSNFTYFSMKPQPPPAPQHGYSTYAPQRSIPMSYRSQSSDSDISTQGPTSLPSTTSPLVNMQYQRSALTAQYGVVGSSQDKSPRLPGPGLYYQPTYTPSEMPRSMTYPTAGYYPSPYSYSTPASNGMAYPQPVSTSYAVPVGVTGPAPASASTSSGYSFGQKTLHQDRPYKCDLCQQSFNRNHDLKRHKRIHLSVKPFACEKCGKTFSRKDALRRHWLVKGCKEDDAIAPVEHGATAPPALSPPTPTTLSPSAMPSPTESVQSTPSFSHPPTRPSLSTLPSRRQQGSDLIITPGDIPNSSVVSPLSAGAGKSGMLRGLAPGVDSANSANDGYVNGGYFEGSMIDSQRMGGVSDPRGKDMLSRLASSPSAIYPPPARMVYQPSLASPTESTMASPTTATFPSTGMVADGKPSFAMPFPPSAGYVIQEQDASSAAAASAAAQQQHAEATEMEKQLSQDEIQQQQQQTWQRW</sequence>
<dbReference type="Pfam" id="PF00096">
    <property type="entry name" value="zf-C2H2"/>
    <property type="match status" value="2"/>
</dbReference>
<dbReference type="InterPro" id="IPR013087">
    <property type="entry name" value="Znf_C2H2_type"/>
</dbReference>
<evidence type="ECO:0000256" key="8">
    <source>
        <dbReference type="SAM" id="MobiDB-lite"/>
    </source>
</evidence>
<keyword evidence="5" id="KW-0862">Zinc</keyword>
<protein>
    <recommendedName>
        <fullName evidence="9">C2H2-type domain-containing protein</fullName>
    </recommendedName>
</protein>
<organism evidence="10 11">
    <name type="scientific">Cryptococcus amylolentus CBS 6273</name>
    <dbReference type="NCBI Taxonomy" id="1296118"/>
    <lineage>
        <taxon>Eukaryota</taxon>
        <taxon>Fungi</taxon>
        <taxon>Dikarya</taxon>
        <taxon>Basidiomycota</taxon>
        <taxon>Agaricomycotina</taxon>
        <taxon>Tremellomycetes</taxon>
        <taxon>Tremellales</taxon>
        <taxon>Cryptococcaceae</taxon>
        <taxon>Cryptococcus</taxon>
    </lineage>
</organism>
<dbReference type="GO" id="GO:0000981">
    <property type="term" value="F:DNA-binding transcription factor activity, RNA polymerase II-specific"/>
    <property type="evidence" value="ECO:0007669"/>
    <property type="project" value="TreeGrafter"/>
</dbReference>
<dbReference type="PANTHER" id="PTHR24408:SF58">
    <property type="entry name" value="TRANSCRIPTION FACTOR (TFIIIA), PUTATIVE (AFU_ORTHOLOGUE AFUA_1G05150)-RELATED"/>
    <property type="match status" value="1"/>
</dbReference>
<name>A0A1E3K540_9TREE</name>
<gene>
    <name evidence="10" type="ORF">I350_03760</name>
</gene>
<dbReference type="EMBL" id="MEKH01000005">
    <property type="protein sequence ID" value="ODO08171.1"/>
    <property type="molecule type" value="Genomic_DNA"/>
</dbReference>
<evidence type="ECO:0000256" key="7">
    <source>
        <dbReference type="PROSITE-ProRule" id="PRU00042"/>
    </source>
</evidence>
<dbReference type="GO" id="GO:0005634">
    <property type="term" value="C:nucleus"/>
    <property type="evidence" value="ECO:0007669"/>
    <property type="project" value="UniProtKB-SubCell"/>
</dbReference>
<evidence type="ECO:0000259" key="9">
    <source>
        <dbReference type="PROSITE" id="PS50157"/>
    </source>
</evidence>
<evidence type="ECO:0000256" key="1">
    <source>
        <dbReference type="ARBA" id="ARBA00004123"/>
    </source>
</evidence>
<reference evidence="10 11" key="1">
    <citation type="submission" date="2016-06" db="EMBL/GenBank/DDBJ databases">
        <title>Evolution of pathogenesis and genome organization in the Tremellales.</title>
        <authorList>
            <person name="Cuomo C."/>
            <person name="Litvintseva A."/>
            <person name="Heitman J."/>
            <person name="Chen Y."/>
            <person name="Sun S."/>
            <person name="Springer D."/>
            <person name="Dromer F."/>
            <person name="Young S."/>
            <person name="Zeng Q."/>
            <person name="Chapman S."/>
            <person name="Gujja S."/>
            <person name="Saif S."/>
            <person name="Birren B."/>
        </authorList>
    </citation>
    <scope>NUCLEOTIDE SEQUENCE [LARGE SCALE GENOMIC DNA]</scope>
    <source>
        <strain evidence="10 11">CBS 6273</strain>
    </source>
</reference>
<accession>A0A1E3K540</accession>
<keyword evidence="4 7" id="KW-0863">Zinc-finger</keyword>
<evidence type="ECO:0000256" key="2">
    <source>
        <dbReference type="ARBA" id="ARBA00022723"/>
    </source>
</evidence>
<keyword evidence="6" id="KW-0539">Nucleus</keyword>
<dbReference type="AlphaFoldDB" id="A0A1E3K540"/>
<feature type="compositionally biased region" description="Low complexity" evidence="8">
    <location>
        <begin position="213"/>
        <end position="224"/>
    </location>
</feature>
<comment type="caution">
    <text evidence="10">The sequence shown here is derived from an EMBL/GenBank/DDBJ whole genome shotgun (WGS) entry which is preliminary data.</text>
</comment>
<evidence type="ECO:0000256" key="6">
    <source>
        <dbReference type="ARBA" id="ARBA00023242"/>
    </source>
</evidence>
<evidence type="ECO:0000256" key="4">
    <source>
        <dbReference type="ARBA" id="ARBA00022771"/>
    </source>
</evidence>
<dbReference type="PANTHER" id="PTHR24408">
    <property type="entry name" value="ZINC FINGER PROTEIN"/>
    <property type="match status" value="1"/>
</dbReference>
<dbReference type="PROSITE" id="PS00028">
    <property type="entry name" value="ZINC_FINGER_C2H2_1"/>
    <property type="match status" value="1"/>
</dbReference>
<evidence type="ECO:0000256" key="3">
    <source>
        <dbReference type="ARBA" id="ARBA00022737"/>
    </source>
</evidence>
<dbReference type="FunFam" id="3.30.160.60:FF:000065">
    <property type="entry name" value="B-cell CLL/lymphoma 6, member B"/>
    <property type="match status" value="1"/>
</dbReference>
<feature type="compositionally biased region" description="Low complexity" evidence="8">
    <location>
        <begin position="635"/>
        <end position="649"/>
    </location>
</feature>
<feature type="compositionally biased region" description="Polar residues" evidence="8">
    <location>
        <begin position="225"/>
        <end position="236"/>
    </location>
</feature>
<dbReference type="Gene3D" id="3.30.160.60">
    <property type="entry name" value="Classic Zinc Finger"/>
    <property type="match status" value="2"/>
</dbReference>
<feature type="compositionally biased region" description="Low complexity" evidence="8">
    <location>
        <begin position="454"/>
        <end position="463"/>
    </location>
</feature>
<proteinExistence type="predicted"/>
<dbReference type="Proteomes" id="UP000095149">
    <property type="component" value="Unassembled WGS sequence"/>
</dbReference>
<feature type="compositionally biased region" description="Low complexity" evidence="8">
    <location>
        <begin position="427"/>
        <end position="438"/>
    </location>
</feature>
<keyword evidence="2" id="KW-0479">Metal-binding</keyword>
<feature type="compositionally biased region" description="Polar residues" evidence="8">
    <location>
        <begin position="439"/>
        <end position="449"/>
    </location>
</feature>
<keyword evidence="3" id="KW-0677">Repeat</keyword>
<dbReference type="SUPFAM" id="SSF57667">
    <property type="entry name" value="beta-beta-alpha zinc fingers"/>
    <property type="match status" value="1"/>
</dbReference>
<comment type="subcellular location">
    <subcellularLocation>
        <location evidence="1">Nucleus</location>
    </subcellularLocation>
</comment>
<dbReference type="OrthoDB" id="8922241at2759"/>
<dbReference type="SMART" id="SM00355">
    <property type="entry name" value="ZnF_C2H2"/>
    <property type="match status" value="2"/>
</dbReference>
<feature type="compositionally biased region" description="Basic and acidic residues" evidence="8">
    <location>
        <begin position="625"/>
        <end position="634"/>
    </location>
</feature>
<dbReference type="FunFam" id="3.30.160.60:FF:001666">
    <property type="entry name" value="MDS1 and EVI1 complex locus"/>
    <property type="match status" value="1"/>
</dbReference>
<evidence type="ECO:0000313" key="10">
    <source>
        <dbReference type="EMBL" id="ODO08171.1"/>
    </source>
</evidence>